<organism evidence="2 3">
    <name type="scientific">Tetraparma gracilis</name>
    <dbReference type="NCBI Taxonomy" id="2962635"/>
    <lineage>
        <taxon>Eukaryota</taxon>
        <taxon>Sar</taxon>
        <taxon>Stramenopiles</taxon>
        <taxon>Ochrophyta</taxon>
        <taxon>Bolidophyceae</taxon>
        <taxon>Parmales</taxon>
        <taxon>Triparmaceae</taxon>
        <taxon>Tetraparma</taxon>
    </lineage>
</organism>
<dbReference type="Proteomes" id="UP001165060">
    <property type="component" value="Unassembled WGS sequence"/>
</dbReference>
<accession>A0ABQ6NBS1</accession>
<dbReference type="EMBL" id="BRYB01006322">
    <property type="protein sequence ID" value="GMI55142.1"/>
    <property type="molecule type" value="Genomic_DNA"/>
</dbReference>
<evidence type="ECO:0000313" key="3">
    <source>
        <dbReference type="Proteomes" id="UP001165060"/>
    </source>
</evidence>
<protein>
    <submittedName>
        <fullName evidence="2">Uncharacterized protein</fullName>
    </submittedName>
</protein>
<feature type="compositionally biased region" description="Pro residues" evidence="1">
    <location>
        <begin position="118"/>
        <end position="128"/>
    </location>
</feature>
<evidence type="ECO:0000256" key="1">
    <source>
        <dbReference type="SAM" id="MobiDB-lite"/>
    </source>
</evidence>
<evidence type="ECO:0000313" key="2">
    <source>
        <dbReference type="EMBL" id="GMI55142.1"/>
    </source>
</evidence>
<feature type="compositionally biased region" description="Basic and acidic residues" evidence="1">
    <location>
        <begin position="25"/>
        <end position="41"/>
    </location>
</feature>
<feature type="compositionally biased region" description="Low complexity" evidence="1">
    <location>
        <begin position="129"/>
        <end position="138"/>
    </location>
</feature>
<gene>
    <name evidence="2" type="ORF">TeGR_g8668</name>
</gene>
<reference evidence="2 3" key="1">
    <citation type="journal article" date="2023" name="Commun. Biol.">
        <title>Genome analysis of Parmales, the sister group of diatoms, reveals the evolutionary specialization of diatoms from phago-mixotrophs to photoautotrophs.</title>
        <authorList>
            <person name="Ban H."/>
            <person name="Sato S."/>
            <person name="Yoshikawa S."/>
            <person name="Yamada K."/>
            <person name="Nakamura Y."/>
            <person name="Ichinomiya M."/>
            <person name="Sato N."/>
            <person name="Blanc-Mathieu R."/>
            <person name="Endo H."/>
            <person name="Kuwata A."/>
            <person name="Ogata H."/>
        </authorList>
    </citation>
    <scope>NUCLEOTIDE SEQUENCE [LARGE SCALE GENOMIC DNA]</scope>
</reference>
<keyword evidence="3" id="KW-1185">Reference proteome</keyword>
<feature type="region of interest" description="Disordered" evidence="1">
    <location>
        <begin position="21"/>
        <end position="138"/>
    </location>
</feature>
<feature type="compositionally biased region" description="Low complexity" evidence="1">
    <location>
        <begin position="97"/>
        <end position="107"/>
    </location>
</feature>
<comment type="caution">
    <text evidence="2">The sequence shown here is derived from an EMBL/GenBank/DDBJ whole genome shotgun (WGS) entry which is preliminary data.</text>
</comment>
<proteinExistence type="predicted"/>
<name>A0ABQ6NBS1_9STRA</name>
<feature type="non-terminal residue" evidence="2">
    <location>
        <position position="1"/>
    </location>
</feature>
<sequence length="243" mass="24940">PNILADDDDDDDDDEVVLVVGAQKKASERASQDEPTREVTPDNHPGSRYTPILLDCDAPTVSSTSEKDSAPSVAPSTPRAKQGDPIPQRLSPARGGSSESLKNSSSSAFTPQLHQKPPAQPTAPPPAAGQPVAGPAPLAHTEPLAAAPASYSSTLVCADSALTMYASFPQPALLPAVRLTLSLVLPFLPQPPSPPAAGEVDGATKCAAAAIKMFQTAQPSDRDALELSVAVAITNAISSIDRG</sequence>